<gene>
    <name evidence="1" type="ORF">BOO71_0010612</name>
</gene>
<reference evidence="1 2" key="1">
    <citation type="submission" date="2017-01" db="EMBL/GenBank/DDBJ databases">
        <title>Genome Analysis of Deinococcus marmoris KOPRI26562.</title>
        <authorList>
            <person name="Kim J.H."/>
            <person name="Oh H.-M."/>
        </authorList>
    </citation>
    <scope>NUCLEOTIDE SEQUENCE [LARGE SCALE GENOMIC DNA]</scope>
    <source>
        <strain evidence="1 2">KOPRI26562</strain>
    </source>
</reference>
<name>A0A1U7NV55_9DEIO</name>
<accession>A0A1U7NV55</accession>
<dbReference type="Proteomes" id="UP000186607">
    <property type="component" value="Unassembled WGS sequence"/>
</dbReference>
<dbReference type="EMBL" id="MSTI01000126">
    <property type="protein sequence ID" value="OLV16801.1"/>
    <property type="molecule type" value="Genomic_DNA"/>
</dbReference>
<organism evidence="1 2">
    <name type="scientific">Deinococcus marmoris</name>
    <dbReference type="NCBI Taxonomy" id="249408"/>
    <lineage>
        <taxon>Bacteria</taxon>
        <taxon>Thermotogati</taxon>
        <taxon>Deinococcota</taxon>
        <taxon>Deinococci</taxon>
        <taxon>Deinococcales</taxon>
        <taxon>Deinococcaceae</taxon>
        <taxon>Deinococcus</taxon>
    </lineage>
</organism>
<dbReference type="STRING" id="249408.BOO71_0010612"/>
<evidence type="ECO:0000313" key="2">
    <source>
        <dbReference type="Proteomes" id="UP000186607"/>
    </source>
</evidence>
<sequence length="200" mass="20978">MRGSGILALVLFNRRRHRVRVAVHRHGQPAFHQFAVRAYQEGLALDALGDLAVHVLGAVGADAFQVRGVRVAQQRKGQAVLLGKLGMAVGVVRTDAHDGRAQSFERRAVAEIARLFGAAGGVVLGIDVQHQILARIVVQAVRLAGGVVQGEVGKGLAGLGDAGLGNGGGVCHAPRVTRGRFRLRPMAERKVPSVCFAGDG</sequence>
<protein>
    <submittedName>
        <fullName evidence="1">Deoxyribose-phosphate aldolase</fullName>
    </submittedName>
</protein>
<comment type="caution">
    <text evidence="1">The sequence shown here is derived from an EMBL/GenBank/DDBJ whole genome shotgun (WGS) entry which is preliminary data.</text>
</comment>
<keyword evidence="2" id="KW-1185">Reference proteome</keyword>
<proteinExistence type="predicted"/>
<evidence type="ECO:0000313" key="1">
    <source>
        <dbReference type="EMBL" id="OLV16801.1"/>
    </source>
</evidence>
<dbReference type="AlphaFoldDB" id="A0A1U7NV55"/>